<proteinExistence type="predicted"/>
<reference evidence="1" key="1">
    <citation type="journal article" date="2020" name="Stud. Mycol.">
        <title>101 Dothideomycetes genomes: a test case for predicting lifestyles and emergence of pathogens.</title>
        <authorList>
            <person name="Haridas S."/>
            <person name="Albert R."/>
            <person name="Binder M."/>
            <person name="Bloem J."/>
            <person name="Labutti K."/>
            <person name="Salamov A."/>
            <person name="Andreopoulos B."/>
            <person name="Baker S."/>
            <person name="Barry K."/>
            <person name="Bills G."/>
            <person name="Bluhm B."/>
            <person name="Cannon C."/>
            <person name="Castanera R."/>
            <person name="Culley D."/>
            <person name="Daum C."/>
            <person name="Ezra D."/>
            <person name="Gonzalez J."/>
            <person name="Henrissat B."/>
            <person name="Kuo A."/>
            <person name="Liang C."/>
            <person name="Lipzen A."/>
            <person name="Lutzoni F."/>
            <person name="Magnuson J."/>
            <person name="Mondo S."/>
            <person name="Nolan M."/>
            <person name="Ohm R."/>
            <person name="Pangilinan J."/>
            <person name="Park H.-J."/>
            <person name="Ramirez L."/>
            <person name="Alfaro M."/>
            <person name="Sun H."/>
            <person name="Tritt A."/>
            <person name="Yoshinaga Y."/>
            <person name="Zwiers L.-H."/>
            <person name="Turgeon B."/>
            <person name="Goodwin S."/>
            <person name="Spatafora J."/>
            <person name="Crous P."/>
            <person name="Grigoriev I."/>
        </authorList>
    </citation>
    <scope>NUCLEOTIDE SEQUENCE</scope>
    <source>
        <strain evidence="1">CBS 113389</strain>
    </source>
</reference>
<sequence length="267" mass="29552">MASPNLSFLQLPAELREKIYLLTLLHLDVKCTVLDDIQHSCTTRGTHATLVANPTARLAHHIPWMNLALTCKTIRADLKAIHARSSFLAGVENRTYVLDLDIYNGDPSTTIRKAVWRRMPCSPDLVHTLVINVAAQTGNGPWSEGGPASLARAIYQLLNHFCHNGPLLHRETAIPNNIRIRDLIVNIDIGGLMKPPRAGCNVDPRFNYALLLSGFEQISRMGYLFGYVANIHVCGQGEYAQQLFMVDALGVQAVPGAWKNYGFSWGV</sequence>
<gene>
    <name evidence="1" type="ORF">BDY17DRAFT_354821</name>
</gene>
<organism evidence="1 2">
    <name type="scientific">Neohortaea acidophila</name>
    <dbReference type="NCBI Taxonomy" id="245834"/>
    <lineage>
        <taxon>Eukaryota</taxon>
        <taxon>Fungi</taxon>
        <taxon>Dikarya</taxon>
        <taxon>Ascomycota</taxon>
        <taxon>Pezizomycotina</taxon>
        <taxon>Dothideomycetes</taxon>
        <taxon>Dothideomycetidae</taxon>
        <taxon>Mycosphaerellales</taxon>
        <taxon>Teratosphaeriaceae</taxon>
        <taxon>Neohortaea</taxon>
    </lineage>
</organism>
<dbReference type="AlphaFoldDB" id="A0A6A6PLN7"/>
<protein>
    <recommendedName>
        <fullName evidence="3">F-box domain-containing protein</fullName>
    </recommendedName>
</protein>
<keyword evidence="2" id="KW-1185">Reference proteome</keyword>
<evidence type="ECO:0000313" key="1">
    <source>
        <dbReference type="EMBL" id="KAF2480990.1"/>
    </source>
</evidence>
<accession>A0A6A6PLN7</accession>
<name>A0A6A6PLN7_9PEZI</name>
<dbReference type="EMBL" id="MU001638">
    <property type="protein sequence ID" value="KAF2480990.1"/>
    <property type="molecule type" value="Genomic_DNA"/>
</dbReference>
<dbReference type="RefSeq" id="XP_033587560.1">
    <property type="nucleotide sequence ID" value="XM_033738252.1"/>
</dbReference>
<evidence type="ECO:0008006" key="3">
    <source>
        <dbReference type="Google" id="ProtNLM"/>
    </source>
</evidence>
<evidence type="ECO:0000313" key="2">
    <source>
        <dbReference type="Proteomes" id="UP000799767"/>
    </source>
</evidence>
<dbReference type="Proteomes" id="UP000799767">
    <property type="component" value="Unassembled WGS sequence"/>
</dbReference>
<dbReference type="GeneID" id="54479254"/>
<dbReference type="OrthoDB" id="2907484at2759"/>